<dbReference type="EMBL" id="GBRH01196302">
    <property type="protein sequence ID" value="JAE01594.1"/>
    <property type="molecule type" value="Transcribed_RNA"/>
</dbReference>
<reference evidence="1" key="2">
    <citation type="journal article" date="2015" name="Data Brief">
        <title>Shoot transcriptome of the giant reed, Arundo donax.</title>
        <authorList>
            <person name="Barrero R.A."/>
            <person name="Guerrero F.D."/>
            <person name="Moolhuijzen P."/>
            <person name="Goolsby J.A."/>
            <person name="Tidwell J."/>
            <person name="Bellgard S.E."/>
            <person name="Bellgard M.I."/>
        </authorList>
    </citation>
    <scope>NUCLEOTIDE SEQUENCE</scope>
    <source>
        <tissue evidence="1">Shoot tissue taken approximately 20 cm above the soil surface</tissue>
    </source>
</reference>
<name>A0A0A9ERK4_ARUDO</name>
<organism evidence="1">
    <name type="scientific">Arundo donax</name>
    <name type="common">Giant reed</name>
    <name type="synonym">Donax arundinaceus</name>
    <dbReference type="NCBI Taxonomy" id="35708"/>
    <lineage>
        <taxon>Eukaryota</taxon>
        <taxon>Viridiplantae</taxon>
        <taxon>Streptophyta</taxon>
        <taxon>Embryophyta</taxon>
        <taxon>Tracheophyta</taxon>
        <taxon>Spermatophyta</taxon>
        <taxon>Magnoliopsida</taxon>
        <taxon>Liliopsida</taxon>
        <taxon>Poales</taxon>
        <taxon>Poaceae</taxon>
        <taxon>PACMAD clade</taxon>
        <taxon>Arundinoideae</taxon>
        <taxon>Arundineae</taxon>
        <taxon>Arundo</taxon>
    </lineage>
</organism>
<accession>A0A0A9ERK4</accession>
<sequence>MTWDCKVGVPWIGRKCRPSSNTMMVAKANSSRVAMPSEAPLCYRVLPLFSSTLSVALMY</sequence>
<evidence type="ECO:0000313" key="1">
    <source>
        <dbReference type="EMBL" id="JAE01594.1"/>
    </source>
</evidence>
<protein>
    <submittedName>
        <fullName evidence="1">Uncharacterized protein</fullName>
    </submittedName>
</protein>
<reference evidence="1" key="1">
    <citation type="submission" date="2014-09" db="EMBL/GenBank/DDBJ databases">
        <authorList>
            <person name="Magalhaes I.L.F."/>
            <person name="Oliveira U."/>
            <person name="Santos F.R."/>
            <person name="Vidigal T.H.D.A."/>
            <person name="Brescovit A.D."/>
            <person name="Santos A.J."/>
        </authorList>
    </citation>
    <scope>NUCLEOTIDE SEQUENCE</scope>
    <source>
        <tissue evidence="1">Shoot tissue taken approximately 20 cm above the soil surface</tissue>
    </source>
</reference>
<proteinExistence type="predicted"/>
<dbReference type="AlphaFoldDB" id="A0A0A9ERK4"/>